<name>A0A0A1XNW2_ZEUCU</name>
<accession>A0A0A1XNW2</accession>
<gene>
    <name evidence="2" type="primary">TNRC6C</name>
    <name evidence="2" type="ORF">g.1227</name>
</gene>
<evidence type="ECO:0000256" key="1">
    <source>
        <dbReference type="SAM" id="MobiDB-lite"/>
    </source>
</evidence>
<proteinExistence type="predicted"/>
<feature type="region of interest" description="Disordered" evidence="1">
    <location>
        <begin position="24"/>
        <end position="46"/>
    </location>
</feature>
<evidence type="ECO:0000313" key="2">
    <source>
        <dbReference type="EMBL" id="JAD12686.1"/>
    </source>
</evidence>
<dbReference type="EMBL" id="GBXI01001606">
    <property type="protein sequence ID" value="JAD12686.1"/>
    <property type="molecule type" value="Transcribed_RNA"/>
</dbReference>
<organism evidence="2">
    <name type="scientific">Zeugodacus cucurbitae</name>
    <name type="common">Melon fruit fly</name>
    <name type="synonym">Bactrocera cucurbitae</name>
    <dbReference type="NCBI Taxonomy" id="28588"/>
    <lineage>
        <taxon>Eukaryota</taxon>
        <taxon>Metazoa</taxon>
        <taxon>Ecdysozoa</taxon>
        <taxon>Arthropoda</taxon>
        <taxon>Hexapoda</taxon>
        <taxon>Insecta</taxon>
        <taxon>Pterygota</taxon>
        <taxon>Neoptera</taxon>
        <taxon>Endopterygota</taxon>
        <taxon>Diptera</taxon>
        <taxon>Brachycera</taxon>
        <taxon>Muscomorpha</taxon>
        <taxon>Tephritoidea</taxon>
        <taxon>Tephritidae</taxon>
        <taxon>Zeugodacus</taxon>
        <taxon>Zeugodacus</taxon>
    </lineage>
</organism>
<feature type="non-terminal residue" evidence="2">
    <location>
        <position position="1"/>
    </location>
</feature>
<protein>
    <submittedName>
        <fullName evidence="2">Trinucleotide repeat-containing gene 6C protein</fullName>
    </submittedName>
</protein>
<dbReference type="AlphaFoldDB" id="A0A0A1XNW2"/>
<reference evidence="2" key="1">
    <citation type="submission" date="2014-11" db="EMBL/GenBank/DDBJ databases">
        <authorList>
            <person name="Geib S."/>
        </authorList>
    </citation>
    <scope>NUCLEOTIDE SEQUENCE</scope>
</reference>
<feature type="non-terminal residue" evidence="2">
    <location>
        <position position="103"/>
    </location>
</feature>
<sequence>IILNFFRSFLFFQEHICGVMIERKQASRSGGKEEGEISTNLQTETGLAPVPPLGVVVDGVAGPQTNPLRDGTVLALGFSKLLLGAETLVARHLEDLSRRRAEK</sequence>
<reference evidence="2" key="2">
    <citation type="journal article" date="2015" name="Gigascience">
        <title>Reconstructing a comprehensive transcriptome assembly of a white-pupal translocated strain of the pest fruit fly Bactrocera cucurbitae.</title>
        <authorList>
            <person name="Sim S.B."/>
            <person name="Calla B."/>
            <person name="Hall B."/>
            <person name="DeRego T."/>
            <person name="Geib S.M."/>
        </authorList>
    </citation>
    <scope>NUCLEOTIDE SEQUENCE</scope>
</reference>
<feature type="compositionally biased region" description="Basic and acidic residues" evidence="1">
    <location>
        <begin position="24"/>
        <end position="35"/>
    </location>
</feature>